<dbReference type="GO" id="GO:0046930">
    <property type="term" value="C:pore complex"/>
    <property type="evidence" value="ECO:0007669"/>
    <property type="project" value="UniProtKB-KW"/>
</dbReference>
<keyword evidence="8" id="KW-0625">Polysaccharide transport</keyword>
<keyword evidence="3" id="KW-0813">Transport</keyword>
<keyword evidence="14" id="KW-0449">Lipoprotein</keyword>
<sequence>MVIFRQSPVALALLALTACAGSPQSAPSTGFDPARFAEWSSEDPAYRLYPGDEITVTVYTANELSGPVTVGPDGRANLPMLGALMVADLTEPEAARLIAQRYSSVLRDPIVEVRATGAASQNIFVGGEVATPGLYPLPDMRTGTLEAVLLAGGFQNTARRGEVVVLRRAPDGSAMMRTVDLRDALSGRPADQVPLRRHDIVFVPRSTIAEVNLFVEQYIANIVPFNEAFGYALANSILNDN</sequence>
<evidence type="ECO:0000256" key="9">
    <source>
        <dbReference type="ARBA" id="ARBA00023065"/>
    </source>
</evidence>
<evidence type="ECO:0000256" key="12">
    <source>
        <dbReference type="ARBA" id="ARBA00023139"/>
    </source>
</evidence>
<dbReference type="Gene3D" id="3.30.1950.10">
    <property type="entry name" value="wza like domain"/>
    <property type="match status" value="1"/>
</dbReference>
<evidence type="ECO:0000256" key="10">
    <source>
        <dbReference type="ARBA" id="ARBA00023114"/>
    </source>
</evidence>
<evidence type="ECO:0000259" key="16">
    <source>
        <dbReference type="Pfam" id="PF02563"/>
    </source>
</evidence>
<dbReference type="GO" id="GO:0009279">
    <property type="term" value="C:cell outer membrane"/>
    <property type="evidence" value="ECO:0007669"/>
    <property type="project" value="UniProtKB-SubCell"/>
</dbReference>
<reference evidence="18 19" key="1">
    <citation type="journal article" date="2013" name="Int. J. Syst. Evol. Microbiol.">
        <title>Marinicauda pacifica gen. nov., sp. nov., a prosthecate alphaproteobacterium of the family Hyphomonadaceae isolated from deep seawater.</title>
        <authorList>
            <person name="Zhang X.Y."/>
            <person name="Li G.W."/>
            <person name="Wang C.S."/>
            <person name="Zhang Y.J."/>
            <person name="Xu X.W."/>
            <person name="Li H."/>
            <person name="Liu A."/>
            <person name="Liu C."/>
            <person name="Xie B.B."/>
            <person name="Qin Q.L."/>
            <person name="Xu Z."/>
            <person name="Chen X.L."/>
            <person name="Zhou B.C."/>
            <person name="Zhang Y.Z."/>
        </authorList>
    </citation>
    <scope>NUCLEOTIDE SEQUENCE [LARGE SCALE GENOMIC DNA]</scope>
    <source>
        <strain evidence="18 19">P-1 km-3</strain>
    </source>
</reference>
<dbReference type="GO" id="GO:0015159">
    <property type="term" value="F:polysaccharide transmembrane transporter activity"/>
    <property type="evidence" value="ECO:0007669"/>
    <property type="project" value="InterPro"/>
</dbReference>
<dbReference type="GO" id="GO:0015288">
    <property type="term" value="F:porin activity"/>
    <property type="evidence" value="ECO:0007669"/>
    <property type="project" value="UniProtKB-KW"/>
</dbReference>
<dbReference type="PANTHER" id="PTHR33619">
    <property type="entry name" value="POLYSACCHARIDE EXPORT PROTEIN GFCE-RELATED"/>
    <property type="match status" value="1"/>
</dbReference>
<dbReference type="PROSITE" id="PS51257">
    <property type="entry name" value="PROKAR_LIPOPROTEIN"/>
    <property type="match status" value="1"/>
</dbReference>
<dbReference type="Gene3D" id="3.10.560.10">
    <property type="entry name" value="Outer membrane lipoprotein wza domain like"/>
    <property type="match status" value="1"/>
</dbReference>
<evidence type="ECO:0000256" key="4">
    <source>
        <dbReference type="ARBA" id="ARBA00022452"/>
    </source>
</evidence>
<comment type="caution">
    <text evidence="18">The sequence shown here is derived from an EMBL/GenBank/DDBJ whole genome shotgun (WGS) entry which is preliminary data.</text>
</comment>
<dbReference type="AlphaFoldDB" id="A0A4S2HF22"/>
<keyword evidence="6" id="KW-0812">Transmembrane</keyword>
<evidence type="ECO:0000313" key="19">
    <source>
        <dbReference type="Proteomes" id="UP000305451"/>
    </source>
</evidence>
<keyword evidence="4" id="KW-1134">Transmembrane beta strand</keyword>
<evidence type="ECO:0000256" key="14">
    <source>
        <dbReference type="ARBA" id="ARBA00023288"/>
    </source>
</evidence>
<accession>A0A4S2HF22</accession>
<evidence type="ECO:0000256" key="15">
    <source>
        <dbReference type="SAM" id="SignalP"/>
    </source>
</evidence>
<feature type="signal peptide" evidence="15">
    <location>
        <begin position="1"/>
        <end position="20"/>
    </location>
</feature>
<comment type="subcellular location">
    <subcellularLocation>
        <location evidence="1">Cell outer membrane</location>
        <topology evidence="1">Multi-pass membrane protein</topology>
    </subcellularLocation>
</comment>
<feature type="domain" description="Polysaccharide export protein N-terminal" evidence="16">
    <location>
        <begin position="42"/>
        <end position="114"/>
    </location>
</feature>
<dbReference type="PANTHER" id="PTHR33619:SF3">
    <property type="entry name" value="POLYSACCHARIDE EXPORT PROTEIN GFCE-RELATED"/>
    <property type="match status" value="1"/>
</dbReference>
<name>A0A4S2HF22_9PROT</name>
<gene>
    <name evidence="18" type="ORF">E5162_05295</name>
</gene>
<comment type="similarity">
    <text evidence="2">Belongs to the BexD/CtrA/VexA family.</text>
</comment>
<evidence type="ECO:0000256" key="6">
    <source>
        <dbReference type="ARBA" id="ARBA00022692"/>
    </source>
</evidence>
<keyword evidence="11" id="KW-0472">Membrane</keyword>
<dbReference type="RefSeq" id="WP_135943884.1">
    <property type="nucleotide sequence ID" value="NZ_BMEI01000001.1"/>
</dbReference>
<evidence type="ECO:0000256" key="7">
    <source>
        <dbReference type="ARBA" id="ARBA00022729"/>
    </source>
</evidence>
<evidence type="ECO:0000313" key="18">
    <source>
        <dbReference type="EMBL" id="TGY94687.1"/>
    </source>
</evidence>
<keyword evidence="5" id="KW-0762">Sugar transport</keyword>
<evidence type="ECO:0000256" key="13">
    <source>
        <dbReference type="ARBA" id="ARBA00023237"/>
    </source>
</evidence>
<evidence type="ECO:0000256" key="11">
    <source>
        <dbReference type="ARBA" id="ARBA00023136"/>
    </source>
</evidence>
<keyword evidence="10" id="KW-0626">Porin</keyword>
<keyword evidence="7 15" id="KW-0732">Signal</keyword>
<evidence type="ECO:0000259" key="17">
    <source>
        <dbReference type="Pfam" id="PF22461"/>
    </source>
</evidence>
<feature type="chain" id="PRO_5020720345" evidence="15">
    <location>
        <begin position="21"/>
        <end position="241"/>
    </location>
</feature>
<keyword evidence="9" id="KW-0406">Ion transport</keyword>
<proteinExistence type="inferred from homology"/>
<feature type="domain" description="SLBB" evidence="17">
    <location>
        <begin position="121"/>
        <end position="203"/>
    </location>
</feature>
<dbReference type="Pfam" id="PF22461">
    <property type="entry name" value="SLBB_2"/>
    <property type="match status" value="1"/>
</dbReference>
<keyword evidence="13" id="KW-0998">Cell outer membrane</keyword>
<organism evidence="18 19">
    <name type="scientific">Marinicauda pacifica</name>
    <dbReference type="NCBI Taxonomy" id="1133559"/>
    <lineage>
        <taxon>Bacteria</taxon>
        <taxon>Pseudomonadati</taxon>
        <taxon>Pseudomonadota</taxon>
        <taxon>Alphaproteobacteria</taxon>
        <taxon>Maricaulales</taxon>
        <taxon>Maricaulaceae</taxon>
        <taxon>Marinicauda</taxon>
    </lineage>
</organism>
<dbReference type="GO" id="GO:0006811">
    <property type="term" value="P:monoatomic ion transport"/>
    <property type="evidence" value="ECO:0007669"/>
    <property type="project" value="UniProtKB-KW"/>
</dbReference>
<dbReference type="OrthoDB" id="197007at2"/>
<keyword evidence="12" id="KW-0564">Palmitate</keyword>
<evidence type="ECO:0000256" key="8">
    <source>
        <dbReference type="ARBA" id="ARBA00023047"/>
    </source>
</evidence>
<dbReference type="Pfam" id="PF02563">
    <property type="entry name" value="Poly_export"/>
    <property type="match status" value="1"/>
</dbReference>
<keyword evidence="19" id="KW-1185">Reference proteome</keyword>
<dbReference type="InterPro" id="IPR049712">
    <property type="entry name" value="Poly_export"/>
</dbReference>
<evidence type="ECO:0000256" key="3">
    <source>
        <dbReference type="ARBA" id="ARBA00022448"/>
    </source>
</evidence>
<evidence type="ECO:0000256" key="5">
    <source>
        <dbReference type="ARBA" id="ARBA00022597"/>
    </source>
</evidence>
<evidence type="ECO:0000256" key="2">
    <source>
        <dbReference type="ARBA" id="ARBA00009450"/>
    </source>
</evidence>
<dbReference type="InterPro" id="IPR003715">
    <property type="entry name" value="Poly_export_N"/>
</dbReference>
<protein>
    <submittedName>
        <fullName evidence="18">Polysaccharide export protein</fullName>
    </submittedName>
</protein>
<dbReference type="Proteomes" id="UP000305451">
    <property type="component" value="Unassembled WGS sequence"/>
</dbReference>
<dbReference type="EMBL" id="SRXV01000001">
    <property type="protein sequence ID" value="TGY94687.1"/>
    <property type="molecule type" value="Genomic_DNA"/>
</dbReference>
<evidence type="ECO:0000256" key="1">
    <source>
        <dbReference type="ARBA" id="ARBA00004571"/>
    </source>
</evidence>
<dbReference type="InterPro" id="IPR054765">
    <property type="entry name" value="SLBB_dom"/>
</dbReference>